<proteinExistence type="predicted"/>
<dbReference type="EMBL" id="JAAWWB010000018">
    <property type="protein sequence ID" value="KAG6761156.1"/>
    <property type="molecule type" value="Genomic_DNA"/>
</dbReference>
<evidence type="ECO:0000256" key="1">
    <source>
        <dbReference type="SAM" id="MobiDB-lite"/>
    </source>
</evidence>
<sequence length="84" mass="8754">MSRHRRQASQVLPPGILTGNEPLVDFGQATAGGDSTTHVSSGATTVAVINETSKSNPPIDQHNQDQASHFPPNAKKPLSTGKPA</sequence>
<gene>
    <name evidence="2" type="ORF">POTOM_034352</name>
</gene>
<evidence type="ECO:0000313" key="2">
    <source>
        <dbReference type="EMBL" id="KAG6761156.1"/>
    </source>
</evidence>
<feature type="compositionally biased region" description="Polar residues" evidence="1">
    <location>
        <begin position="33"/>
        <end position="44"/>
    </location>
</feature>
<dbReference type="OrthoDB" id="1710287at2759"/>
<protein>
    <submittedName>
        <fullName evidence="2">Uncharacterized protein</fullName>
    </submittedName>
</protein>
<accession>A0A8X7Z207</accession>
<evidence type="ECO:0000313" key="3">
    <source>
        <dbReference type="Proteomes" id="UP000886885"/>
    </source>
</evidence>
<feature type="region of interest" description="Disordered" evidence="1">
    <location>
        <begin position="1"/>
        <end position="84"/>
    </location>
</feature>
<keyword evidence="3" id="KW-1185">Reference proteome</keyword>
<dbReference type="AlphaFoldDB" id="A0A8X7Z207"/>
<organism evidence="2 3">
    <name type="scientific">Populus tomentosa</name>
    <name type="common">Chinese white poplar</name>
    <dbReference type="NCBI Taxonomy" id="118781"/>
    <lineage>
        <taxon>Eukaryota</taxon>
        <taxon>Viridiplantae</taxon>
        <taxon>Streptophyta</taxon>
        <taxon>Embryophyta</taxon>
        <taxon>Tracheophyta</taxon>
        <taxon>Spermatophyta</taxon>
        <taxon>Magnoliopsida</taxon>
        <taxon>eudicotyledons</taxon>
        <taxon>Gunneridae</taxon>
        <taxon>Pentapetalae</taxon>
        <taxon>rosids</taxon>
        <taxon>fabids</taxon>
        <taxon>Malpighiales</taxon>
        <taxon>Salicaceae</taxon>
        <taxon>Saliceae</taxon>
        <taxon>Populus</taxon>
    </lineage>
</organism>
<reference evidence="2" key="1">
    <citation type="journal article" date="2020" name="bioRxiv">
        <title>Hybrid origin of Populus tomentosa Carr. identified through genome sequencing and phylogenomic analysis.</title>
        <authorList>
            <person name="An X."/>
            <person name="Gao K."/>
            <person name="Chen Z."/>
            <person name="Li J."/>
            <person name="Yang X."/>
            <person name="Yang X."/>
            <person name="Zhou J."/>
            <person name="Guo T."/>
            <person name="Zhao T."/>
            <person name="Huang S."/>
            <person name="Miao D."/>
            <person name="Khan W.U."/>
            <person name="Rao P."/>
            <person name="Ye M."/>
            <person name="Lei B."/>
            <person name="Liao W."/>
            <person name="Wang J."/>
            <person name="Ji L."/>
            <person name="Li Y."/>
            <person name="Guo B."/>
            <person name="Mustafa N.S."/>
            <person name="Li S."/>
            <person name="Yun Q."/>
            <person name="Keller S.R."/>
            <person name="Mao J."/>
            <person name="Zhang R."/>
            <person name="Strauss S.H."/>
        </authorList>
    </citation>
    <scope>NUCLEOTIDE SEQUENCE</scope>
    <source>
        <strain evidence="2">GM15</strain>
        <tissue evidence="2">Leaf</tissue>
    </source>
</reference>
<name>A0A8X7Z207_POPTO</name>
<dbReference type="Proteomes" id="UP000886885">
    <property type="component" value="Chromosome 9D"/>
</dbReference>
<comment type="caution">
    <text evidence="2">The sequence shown here is derived from an EMBL/GenBank/DDBJ whole genome shotgun (WGS) entry which is preliminary data.</text>
</comment>